<keyword evidence="5 8" id="KW-0648">Protein biosynthesis</keyword>
<dbReference type="PANTHER" id="PTHR30075">
    <property type="entry name" value="GLYCYL-TRNA SYNTHETASE"/>
    <property type="match status" value="1"/>
</dbReference>
<evidence type="ECO:0000256" key="1">
    <source>
        <dbReference type="ARBA" id="ARBA00008226"/>
    </source>
</evidence>
<dbReference type="STRING" id="42253.NITMOv2_3193"/>
<dbReference type="PROSITE" id="PS50861">
    <property type="entry name" value="AA_TRNA_LIGASE_II_GLYAB"/>
    <property type="match status" value="1"/>
</dbReference>
<dbReference type="PATRIC" id="fig|42253.5.peg.3146"/>
<dbReference type="Pfam" id="PF02092">
    <property type="entry name" value="tRNA_synt_2f"/>
    <property type="match status" value="1"/>
</dbReference>
<dbReference type="GO" id="GO:0005524">
    <property type="term" value="F:ATP binding"/>
    <property type="evidence" value="ECO:0007669"/>
    <property type="project" value="UniProtKB-UniRule"/>
</dbReference>
<evidence type="ECO:0000256" key="8">
    <source>
        <dbReference type="HAMAP-Rule" id="MF_00255"/>
    </source>
</evidence>
<evidence type="ECO:0000256" key="5">
    <source>
        <dbReference type="ARBA" id="ARBA00022917"/>
    </source>
</evidence>
<evidence type="ECO:0000313" key="10">
    <source>
        <dbReference type="EMBL" id="ALA59592.1"/>
    </source>
</evidence>
<dbReference type="KEGG" id="nmv:NITMOv2_3193"/>
<dbReference type="AlphaFoldDB" id="A0A0K2GG37"/>
<sequence length="736" mass="80557">MPGPGSERGVDSITMKKTARTTSKQKPAHRPAAGELLLEIGTEELPYEFIAPALAALKDQGARLLSEARLTFESIRSFGTPRRLVLVVDGLAKHQTAVVKEAMGPSKAVGFDQAGQPTKAAIGFAAGQGVAVDQLQVRQTPKGDYLFAVKQDAGQPATSLLPGILAQLIGALSFPKAMKWNDAGVRFARPVRWLAALFSGAVVPVHAAGLVAGHRTYGHRVMGGGKPIAVRDFKTYGEGLERRGVVVDPERRRRLIEEQLDRLCAKAGVGLNADEKLLDQAVFTTEWPWAVMGTFKQDYLAVPPEILITSMKEHQGFFSVRDKKSGKLAPHFIAVANIQLKDMSLIRAGNERVLAARLADAKFFFDEDRKTALETRAKKLGGVTFHQKLGTMAQKQERVTMLAGVISELVHPRQEGLKQTCERAAALCKADLLTGIVGEFPELQGIMGGEYAKHDGESAAVAQAIREQYLPRSLEGDLPKTVEGQVLSLADRLDSLAAFFHVGIVPTGSEDPFALRRHATAIVRILLEGATFKDVGRAVQKAQTIVAVAGFKAGSTAGGDAHQRLIEFLFERLRHYGRTVHGLRDDVMNAVLKVADRQALDMRDLIQRMTALQKITARAEFDPLIVGFKRAHRLVEKERWERKPVEPDRFQDATEGRLYASLQDRERLAAHLEAGRYEQALDVLVGLKPAIDAFFEAVMVNAEDPAVRGNRLSLLKEVDDLFMSFADFSQIVVQGS</sequence>
<dbReference type="GO" id="GO:0005829">
    <property type="term" value="C:cytosol"/>
    <property type="evidence" value="ECO:0007669"/>
    <property type="project" value="TreeGrafter"/>
</dbReference>
<dbReference type="PRINTS" id="PR01045">
    <property type="entry name" value="TRNASYNTHGB"/>
</dbReference>
<dbReference type="InterPro" id="IPR015944">
    <property type="entry name" value="Gly-tRNA-synth_bsu"/>
</dbReference>
<evidence type="ECO:0000256" key="2">
    <source>
        <dbReference type="ARBA" id="ARBA00022598"/>
    </source>
</evidence>
<dbReference type="EC" id="6.1.1.14" evidence="8"/>
<dbReference type="SUPFAM" id="SSF109604">
    <property type="entry name" value="HD-domain/PDEase-like"/>
    <property type="match status" value="1"/>
</dbReference>
<dbReference type="EMBL" id="CP011801">
    <property type="protein sequence ID" value="ALA59592.1"/>
    <property type="molecule type" value="Genomic_DNA"/>
</dbReference>
<keyword evidence="6 8" id="KW-0030">Aminoacyl-tRNA synthetase</keyword>
<evidence type="ECO:0000256" key="4">
    <source>
        <dbReference type="ARBA" id="ARBA00022840"/>
    </source>
</evidence>
<comment type="subcellular location">
    <subcellularLocation>
        <location evidence="8">Cytoplasm</location>
    </subcellularLocation>
</comment>
<keyword evidence="2 8" id="KW-0436">Ligase</keyword>
<evidence type="ECO:0000256" key="9">
    <source>
        <dbReference type="SAM" id="MobiDB-lite"/>
    </source>
</evidence>
<proteinExistence type="inferred from homology"/>
<comment type="similarity">
    <text evidence="1 8">Belongs to the class-II aminoacyl-tRNA synthetase family.</text>
</comment>
<dbReference type="GO" id="GO:0006426">
    <property type="term" value="P:glycyl-tRNA aminoacylation"/>
    <property type="evidence" value="ECO:0007669"/>
    <property type="project" value="UniProtKB-UniRule"/>
</dbReference>
<keyword evidence="3 8" id="KW-0547">Nucleotide-binding</keyword>
<evidence type="ECO:0000256" key="3">
    <source>
        <dbReference type="ARBA" id="ARBA00022741"/>
    </source>
</evidence>
<reference evidence="10 11" key="1">
    <citation type="journal article" date="2015" name="Proc. Natl. Acad. Sci. U.S.A.">
        <title>Expanded metabolic versatility of ubiquitous nitrite-oxidizing bacteria from the genus Nitrospira.</title>
        <authorList>
            <person name="Koch H."/>
            <person name="Lucker S."/>
            <person name="Albertsen M."/>
            <person name="Kitzinger K."/>
            <person name="Herbold C."/>
            <person name="Spieck E."/>
            <person name="Nielsen P.H."/>
            <person name="Wagner M."/>
            <person name="Daims H."/>
        </authorList>
    </citation>
    <scope>NUCLEOTIDE SEQUENCE [LARGE SCALE GENOMIC DNA]</scope>
    <source>
        <strain evidence="10 11">NSP M-1</strain>
    </source>
</reference>
<dbReference type="PANTHER" id="PTHR30075:SF2">
    <property type="entry name" value="GLYCINE--TRNA LIGASE, CHLOROPLASTIC_MITOCHONDRIAL 2"/>
    <property type="match status" value="1"/>
</dbReference>
<evidence type="ECO:0000256" key="7">
    <source>
        <dbReference type="ARBA" id="ARBA00047937"/>
    </source>
</evidence>
<keyword evidence="8" id="KW-0963">Cytoplasm</keyword>
<dbReference type="HAMAP" id="MF_00255">
    <property type="entry name" value="Gly_tRNA_synth_beta"/>
    <property type="match status" value="1"/>
</dbReference>
<organism evidence="10 11">
    <name type="scientific">Nitrospira moscoviensis</name>
    <dbReference type="NCBI Taxonomy" id="42253"/>
    <lineage>
        <taxon>Bacteria</taxon>
        <taxon>Pseudomonadati</taxon>
        <taxon>Nitrospirota</taxon>
        <taxon>Nitrospiria</taxon>
        <taxon>Nitrospirales</taxon>
        <taxon>Nitrospiraceae</taxon>
        <taxon>Nitrospira</taxon>
    </lineage>
</organism>
<keyword evidence="11" id="KW-1185">Reference proteome</keyword>
<dbReference type="Proteomes" id="UP000069205">
    <property type="component" value="Chromosome"/>
</dbReference>
<name>A0A0K2GG37_NITMO</name>
<dbReference type="NCBIfam" id="TIGR00211">
    <property type="entry name" value="glyS"/>
    <property type="match status" value="1"/>
</dbReference>
<comment type="subunit">
    <text evidence="8">Tetramer of two alpha and two beta subunits.</text>
</comment>
<accession>A0A0K2GG37</accession>
<dbReference type="InterPro" id="IPR006194">
    <property type="entry name" value="Gly-tRNA-synth_heterodimer"/>
</dbReference>
<feature type="region of interest" description="Disordered" evidence="9">
    <location>
        <begin position="1"/>
        <end position="30"/>
    </location>
</feature>
<comment type="catalytic activity">
    <reaction evidence="7 8">
        <text>tRNA(Gly) + glycine + ATP = glycyl-tRNA(Gly) + AMP + diphosphate</text>
        <dbReference type="Rhea" id="RHEA:16013"/>
        <dbReference type="Rhea" id="RHEA-COMP:9664"/>
        <dbReference type="Rhea" id="RHEA-COMP:9683"/>
        <dbReference type="ChEBI" id="CHEBI:30616"/>
        <dbReference type="ChEBI" id="CHEBI:33019"/>
        <dbReference type="ChEBI" id="CHEBI:57305"/>
        <dbReference type="ChEBI" id="CHEBI:78442"/>
        <dbReference type="ChEBI" id="CHEBI:78522"/>
        <dbReference type="ChEBI" id="CHEBI:456215"/>
        <dbReference type="EC" id="6.1.1.14"/>
    </reaction>
</comment>
<protein>
    <recommendedName>
        <fullName evidence="8">Glycine--tRNA ligase beta subunit</fullName>
        <ecNumber evidence="8">6.1.1.14</ecNumber>
    </recommendedName>
    <alternativeName>
        <fullName evidence="8">Glycyl-tRNA synthetase beta subunit</fullName>
        <shortName evidence="8">GlyRS</shortName>
    </alternativeName>
</protein>
<evidence type="ECO:0000313" key="11">
    <source>
        <dbReference type="Proteomes" id="UP000069205"/>
    </source>
</evidence>
<gene>
    <name evidence="8 10" type="primary">glyS</name>
    <name evidence="10" type="ORF">NITMOv2_3193</name>
</gene>
<dbReference type="GO" id="GO:0004820">
    <property type="term" value="F:glycine-tRNA ligase activity"/>
    <property type="evidence" value="ECO:0007669"/>
    <property type="project" value="UniProtKB-UniRule"/>
</dbReference>
<keyword evidence="4 8" id="KW-0067">ATP-binding</keyword>
<evidence type="ECO:0000256" key="6">
    <source>
        <dbReference type="ARBA" id="ARBA00023146"/>
    </source>
</evidence>